<feature type="domain" description="VWFA" evidence="2">
    <location>
        <begin position="17"/>
        <end position="192"/>
    </location>
</feature>
<protein>
    <submittedName>
        <fullName evidence="3">Phage/colicin/tellurite resistance cluster TerY protein</fullName>
    </submittedName>
</protein>
<evidence type="ECO:0000313" key="3">
    <source>
        <dbReference type="EMBL" id="EFG29624.2"/>
    </source>
</evidence>
<reference evidence="3 4" key="1">
    <citation type="submission" date="2010-03" db="EMBL/GenBank/DDBJ databases">
        <title>The Genome Sequence of Fusobacterium sp. 1_1_41FAA.</title>
        <authorList>
            <consortium name="The Broad Institute Genome Sequencing Platform"/>
            <person name="Ward D."/>
            <person name="Earl A."/>
            <person name="Feldgarden M."/>
            <person name="Gevers D."/>
            <person name="Young S.K."/>
            <person name="Zeng Q."/>
            <person name="Koehrsen M."/>
            <person name="Alvarado L."/>
            <person name="Berlin A."/>
            <person name="Borenstein D."/>
            <person name="Chapman S."/>
            <person name="Chen Z."/>
            <person name="Engels R."/>
            <person name="Freedman E."/>
            <person name="Gellesch M."/>
            <person name="Goldberg J."/>
            <person name="Griggs A."/>
            <person name="Gujja S."/>
            <person name="Heilman E."/>
            <person name="Heiman D."/>
            <person name="Hepburn T."/>
            <person name="Howarth C."/>
            <person name="Jen D."/>
            <person name="Larson L."/>
            <person name="Mehta T."/>
            <person name="Park D."/>
            <person name="Pearson M."/>
            <person name="Richards J."/>
            <person name="Roberts A."/>
            <person name="Saif S."/>
            <person name="Shea T."/>
            <person name="Shenoy N."/>
            <person name="Sisk P."/>
            <person name="Stolte C."/>
            <person name="Sykes S."/>
            <person name="Walk T."/>
            <person name="White J."/>
            <person name="Yandava C."/>
            <person name="Strauss J.C."/>
            <person name="Ambrose C.E."/>
            <person name="Allen-Vercoe E."/>
            <person name="Haas B."/>
            <person name="Henn M.R."/>
            <person name="Nusbaum C."/>
            <person name="Birren B."/>
        </authorList>
    </citation>
    <scope>NUCLEOTIDE SEQUENCE [LARGE SCALE GENOMIC DNA]</scope>
    <source>
        <strain evidence="3 4">1_1_41FAA</strain>
    </source>
</reference>
<evidence type="ECO:0000313" key="4">
    <source>
        <dbReference type="Proteomes" id="UP000003964"/>
    </source>
</evidence>
<feature type="compositionally biased region" description="Polar residues" evidence="1">
    <location>
        <begin position="210"/>
        <end position="220"/>
    </location>
</feature>
<name>D6LDD4_9FUSO</name>
<dbReference type="Gene3D" id="3.40.50.410">
    <property type="entry name" value="von Willebrand factor, type A domain"/>
    <property type="match status" value="1"/>
</dbReference>
<dbReference type="InterPro" id="IPR036465">
    <property type="entry name" value="vWFA_dom_sf"/>
</dbReference>
<dbReference type="RefSeq" id="WP_008819773.1">
    <property type="nucleotide sequence ID" value="NZ_GG770374.1"/>
</dbReference>
<dbReference type="SMART" id="SM00327">
    <property type="entry name" value="VWA"/>
    <property type="match status" value="1"/>
</dbReference>
<dbReference type="InterPro" id="IPR002035">
    <property type="entry name" value="VWF_A"/>
</dbReference>
<gene>
    <name evidence="3" type="ORF">HMPREF0400_02279</name>
</gene>
<sequence length="229" mass="25119">MAFNPNNYKPATAKHLPVVLLLDVSGSMSGEKIENLYDATNEMIKVFSDAVSKEKIIDIAIITFGENVELHTPYTSVVDFKSRGLNPFLASGMTPLGTALRMAKDMIEDKETTPSNIYRPAVVLVSDGVPTDEWRGPLDNFKNNGRSSKCQRFAVAIGNDADNQMLKSFAECNENFFIAENVSDIVDKFKQISMSVSVKAPSSVNNNISTNGLAFDNSSANKDDDDDEF</sequence>
<dbReference type="Pfam" id="PF00092">
    <property type="entry name" value="VWA"/>
    <property type="match status" value="1"/>
</dbReference>
<dbReference type="AlphaFoldDB" id="D6LDD4"/>
<dbReference type="EMBL" id="GG770374">
    <property type="protein sequence ID" value="EFG29624.2"/>
    <property type="molecule type" value="Genomic_DNA"/>
</dbReference>
<dbReference type="SUPFAM" id="SSF53300">
    <property type="entry name" value="vWA-like"/>
    <property type="match status" value="1"/>
</dbReference>
<accession>D6LDD4</accession>
<dbReference type="Proteomes" id="UP000003964">
    <property type="component" value="Unassembled WGS sequence"/>
</dbReference>
<proteinExistence type="predicted"/>
<evidence type="ECO:0000259" key="2">
    <source>
        <dbReference type="PROSITE" id="PS50234"/>
    </source>
</evidence>
<feature type="region of interest" description="Disordered" evidence="1">
    <location>
        <begin position="210"/>
        <end position="229"/>
    </location>
</feature>
<dbReference type="PROSITE" id="PS50234">
    <property type="entry name" value="VWFA"/>
    <property type="match status" value="1"/>
</dbReference>
<evidence type="ECO:0000256" key="1">
    <source>
        <dbReference type="SAM" id="MobiDB-lite"/>
    </source>
</evidence>
<organism evidence="3 4">
    <name type="scientific">Fusobacterium periodonticum 1_1_41FAA</name>
    <dbReference type="NCBI Taxonomy" id="469621"/>
    <lineage>
        <taxon>Bacteria</taxon>
        <taxon>Fusobacteriati</taxon>
        <taxon>Fusobacteriota</taxon>
        <taxon>Fusobacteriia</taxon>
        <taxon>Fusobacteriales</taxon>
        <taxon>Fusobacteriaceae</taxon>
        <taxon>Fusobacterium</taxon>
    </lineage>
</organism>